<evidence type="ECO:0000313" key="1">
    <source>
        <dbReference type="EMBL" id="RNA25530.1"/>
    </source>
</evidence>
<accession>A0A3M7RQ54</accession>
<keyword evidence="2" id="KW-1185">Reference proteome</keyword>
<dbReference type="AlphaFoldDB" id="A0A3M7RQ54"/>
<dbReference type="Proteomes" id="UP000276133">
    <property type="component" value="Unassembled WGS sequence"/>
</dbReference>
<reference evidence="1 2" key="1">
    <citation type="journal article" date="2018" name="Sci. Rep.">
        <title>Genomic signatures of local adaptation to the degree of environmental predictability in rotifers.</title>
        <authorList>
            <person name="Franch-Gras L."/>
            <person name="Hahn C."/>
            <person name="Garcia-Roger E.M."/>
            <person name="Carmona M.J."/>
            <person name="Serra M."/>
            <person name="Gomez A."/>
        </authorList>
    </citation>
    <scope>NUCLEOTIDE SEQUENCE [LARGE SCALE GENOMIC DNA]</scope>
    <source>
        <strain evidence="1">HYR1</strain>
    </source>
</reference>
<name>A0A3M7RQ54_BRAPC</name>
<comment type="caution">
    <text evidence="1">The sequence shown here is derived from an EMBL/GenBank/DDBJ whole genome shotgun (WGS) entry which is preliminary data.</text>
</comment>
<organism evidence="1 2">
    <name type="scientific">Brachionus plicatilis</name>
    <name type="common">Marine rotifer</name>
    <name type="synonym">Brachionus muelleri</name>
    <dbReference type="NCBI Taxonomy" id="10195"/>
    <lineage>
        <taxon>Eukaryota</taxon>
        <taxon>Metazoa</taxon>
        <taxon>Spiralia</taxon>
        <taxon>Gnathifera</taxon>
        <taxon>Rotifera</taxon>
        <taxon>Eurotatoria</taxon>
        <taxon>Monogononta</taxon>
        <taxon>Pseudotrocha</taxon>
        <taxon>Ploima</taxon>
        <taxon>Brachionidae</taxon>
        <taxon>Brachionus</taxon>
    </lineage>
</organism>
<gene>
    <name evidence="1" type="ORF">BpHYR1_029603</name>
</gene>
<sequence>MALIYRLKAKYLFYDKRPKHRLKILNLNCLKNNSFILFANQNRFPTSFLCQFKKAIRLENLPSSMNNNIGKWISGFIFKVFKSSTTYFTQKTYWGQERDCRKQK</sequence>
<dbReference type="EMBL" id="REGN01002908">
    <property type="protein sequence ID" value="RNA25530.1"/>
    <property type="molecule type" value="Genomic_DNA"/>
</dbReference>
<protein>
    <submittedName>
        <fullName evidence="1">Uncharacterized protein</fullName>
    </submittedName>
</protein>
<proteinExistence type="predicted"/>
<evidence type="ECO:0000313" key="2">
    <source>
        <dbReference type="Proteomes" id="UP000276133"/>
    </source>
</evidence>